<dbReference type="Proteomes" id="UP000055048">
    <property type="component" value="Unassembled WGS sequence"/>
</dbReference>
<dbReference type="OrthoDB" id="5923943at2759"/>
<accession>A0A0V0TEY4</accession>
<dbReference type="AlphaFoldDB" id="A0A0V0TEY4"/>
<comment type="caution">
    <text evidence="1">The sequence shown here is derived from an EMBL/GenBank/DDBJ whole genome shotgun (WGS) entry which is preliminary data.</text>
</comment>
<sequence length="86" mass="9820">MKRRFGRILNDALVEAVFHASARSGQLRTQNASIRTVTVTVIRLLNIEQSKHTRSSQADLTIRQEFSEKITVTCLVDMGLRNHKKK</sequence>
<protein>
    <submittedName>
        <fullName evidence="1">Uncharacterized protein</fullName>
    </submittedName>
</protein>
<evidence type="ECO:0000313" key="1">
    <source>
        <dbReference type="EMBL" id="KRX37580.1"/>
    </source>
</evidence>
<reference evidence="1 2" key="1">
    <citation type="submission" date="2015-01" db="EMBL/GenBank/DDBJ databases">
        <title>Evolution of Trichinella species and genotypes.</title>
        <authorList>
            <person name="Korhonen P.K."/>
            <person name="Edoardo P."/>
            <person name="Giuseppe L.R."/>
            <person name="Gasser R.B."/>
        </authorList>
    </citation>
    <scope>NUCLEOTIDE SEQUENCE [LARGE SCALE GENOMIC DNA]</scope>
    <source>
        <strain evidence="1">ISS417</strain>
    </source>
</reference>
<keyword evidence="2" id="KW-1185">Reference proteome</keyword>
<organism evidence="1 2">
    <name type="scientific">Trichinella murrelli</name>
    <dbReference type="NCBI Taxonomy" id="144512"/>
    <lineage>
        <taxon>Eukaryota</taxon>
        <taxon>Metazoa</taxon>
        <taxon>Ecdysozoa</taxon>
        <taxon>Nematoda</taxon>
        <taxon>Enoplea</taxon>
        <taxon>Dorylaimia</taxon>
        <taxon>Trichinellida</taxon>
        <taxon>Trichinellidae</taxon>
        <taxon>Trichinella</taxon>
    </lineage>
</organism>
<dbReference type="EMBL" id="JYDJ01000303">
    <property type="protein sequence ID" value="KRX37580.1"/>
    <property type="molecule type" value="Genomic_DNA"/>
</dbReference>
<gene>
    <name evidence="1" type="ORF">T05_3021</name>
</gene>
<evidence type="ECO:0000313" key="2">
    <source>
        <dbReference type="Proteomes" id="UP000055048"/>
    </source>
</evidence>
<name>A0A0V0TEY4_9BILA</name>
<proteinExistence type="predicted"/>